<keyword evidence="3" id="KW-1185">Reference proteome</keyword>
<evidence type="ECO:0000256" key="1">
    <source>
        <dbReference type="SAM" id="MobiDB-lite"/>
    </source>
</evidence>
<evidence type="ECO:0000313" key="2">
    <source>
        <dbReference type="EMBL" id="KND21546.1"/>
    </source>
</evidence>
<name>A0ABR5IKF0_9HYPH</name>
<protein>
    <submittedName>
        <fullName evidence="2">Uncharacterized protein</fullName>
    </submittedName>
</protein>
<comment type="caution">
    <text evidence="2">The sequence shown here is derived from an EMBL/GenBank/DDBJ whole genome shotgun (WGS) entry which is preliminary data.</text>
</comment>
<feature type="compositionally biased region" description="Low complexity" evidence="1">
    <location>
        <begin position="1"/>
        <end position="19"/>
    </location>
</feature>
<sequence length="107" mass="12042">MTKQSTKATTATPTATPLAENDPRLYGHLLQNGNADLYDMLTLHREQLGQLETLITQVKKELSDTGEYEHFNAKTFLGIAQYLALNFLDDTQSYIERISTPATHTKQ</sequence>
<evidence type="ECO:0000313" key="3">
    <source>
        <dbReference type="Proteomes" id="UP000053900"/>
    </source>
</evidence>
<proteinExistence type="predicted"/>
<accession>A0ABR5IKF0</accession>
<reference evidence="2 3" key="1">
    <citation type="submission" date="2015-07" db="EMBL/GenBank/DDBJ databases">
        <title>Draft genome of Enhydrobacter aerosaccus.</title>
        <authorList>
            <person name="Wang X."/>
        </authorList>
    </citation>
    <scope>NUCLEOTIDE SEQUENCE [LARGE SCALE GENOMIC DNA]</scope>
    <source>
        <strain evidence="2 3">CGMCC9176</strain>
    </source>
</reference>
<dbReference type="EMBL" id="LGSW01000008">
    <property type="protein sequence ID" value="KND21546.1"/>
    <property type="molecule type" value="Genomic_DNA"/>
</dbReference>
<dbReference type="Proteomes" id="UP000053900">
    <property type="component" value="Unassembled WGS sequence"/>
</dbReference>
<gene>
    <name evidence="2" type="ORF">AFK20_09240</name>
</gene>
<organism evidence="2 3">
    <name type="scientific">Enhydrobacter aerosaccus</name>
    <dbReference type="NCBI Taxonomy" id="225324"/>
    <lineage>
        <taxon>Bacteria</taxon>
        <taxon>Pseudomonadati</taxon>
        <taxon>Pseudomonadota</taxon>
        <taxon>Alphaproteobacteria</taxon>
        <taxon>Hyphomicrobiales</taxon>
        <taxon>Enhydrobacter</taxon>
    </lineage>
</organism>
<feature type="region of interest" description="Disordered" evidence="1">
    <location>
        <begin position="1"/>
        <end position="21"/>
    </location>
</feature>